<dbReference type="Gene3D" id="3.10.129.10">
    <property type="entry name" value="Hotdog Thioesterase"/>
    <property type="match status" value="1"/>
</dbReference>
<dbReference type="InterPro" id="IPR029069">
    <property type="entry name" value="HotDog_dom_sf"/>
</dbReference>
<evidence type="ECO:0000313" key="2">
    <source>
        <dbReference type="Proteomes" id="UP000679749"/>
    </source>
</evidence>
<dbReference type="CDD" id="cd00586">
    <property type="entry name" value="4HBT"/>
    <property type="match status" value="1"/>
</dbReference>
<evidence type="ECO:0000313" key="1">
    <source>
        <dbReference type="EMBL" id="MBS4212883.1"/>
    </source>
</evidence>
<dbReference type="PANTHER" id="PTHR31793:SF2">
    <property type="entry name" value="BLR1345 PROTEIN"/>
    <property type="match status" value="1"/>
</dbReference>
<dbReference type="GO" id="GO:0047617">
    <property type="term" value="F:fatty acyl-CoA hydrolase activity"/>
    <property type="evidence" value="ECO:0007669"/>
    <property type="project" value="TreeGrafter"/>
</dbReference>
<organism evidence="1 2">
    <name type="scientific">Neobacillus rhizophilus</name>
    <dbReference type="NCBI Taxonomy" id="2833579"/>
    <lineage>
        <taxon>Bacteria</taxon>
        <taxon>Bacillati</taxon>
        <taxon>Bacillota</taxon>
        <taxon>Bacilli</taxon>
        <taxon>Bacillales</taxon>
        <taxon>Bacillaceae</taxon>
        <taxon>Neobacillus</taxon>
    </lineage>
</organism>
<sequence>MSQIKNPLLLETVHEDWIDYNGHMTDSAYAKVFSIAVDQLMMELGIDADFREKEQYTIYTLETHLCYLKEAHKGQELRIALQLLDYDAKRLHVFFTMENTNGEQLATSEQMLMGISTKTGRSAPFPPSILAQIERVGELHKHRLRPKEAGRRIGI</sequence>
<dbReference type="PANTHER" id="PTHR31793">
    <property type="entry name" value="4-HYDROXYBENZOYL-COA THIOESTERASE FAMILY MEMBER"/>
    <property type="match status" value="1"/>
</dbReference>
<dbReference type="InterPro" id="IPR050563">
    <property type="entry name" value="4-hydroxybenzoyl-CoA_TE"/>
</dbReference>
<gene>
    <name evidence="1" type="ORF">KHA99_10545</name>
</gene>
<dbReference type="EMBL" id="JAGYPF010000002">
    <property type="protein sequence ID" value="MBS4212883.1"/>
    <property type="molecule type" value="Genomic_DNA"/>
</dbReference>
<keyword evidence="2" id="KW-1185">Reference proteome</keyword>
<dbReference type="RefSeq" id="WP_213117405.1">
    <property type="nucleotide sequence ID" value="NZ_JAGYPF010000002.1"/>
</dbReference>
<dbReference type="AlphaFoldDB" id="A0A942U5S6"/>
<name>A0A942U5S6_9BACI</name>
<reference evidence="1" key="1">
    <citation type="submission" date="2021-05" db="EMBL/GenBank/DDBJ databases">
        <title>Novel Bacillus species.</title>
        <authorList>
            <person name="Liu G."/>
        </authorList>
    </citation>
    <scope>NUCLEOTIDE SEQUENCE</scope>
    <source>
        <strain evidence="1">FJAT-49825</strain>
    </source>
</reference>
<protein>
    <submittedName>
        <fullName evidence="1">Thioesterase family protein</fullName>
    </submittedName>
</protein>
<dbReference type="Proteomes" id="UP000679749">
    <property type="component" value="Unassembled WGS sequence"/>
</dbReference>
<proteinExistence type="predicted"/>
<dbReference type="Pfam" id="PF13279">
    <property type="entry name" value="4HBT_2"/>
    <property type="match status" value="1"/>
</dbReference>
<comment type="caution">
    <text evidence="1">The sequence shown here is derived from an EMBL/GenBank/DDBJ whole genome shotgun (WGS) entry which is preliminary data.</text>
</comment>
<accession>A0A942U5S6</accession>
<dbReference type="SUPFAM" id="SSF54637">
    <property type="entry name" value="Thioesterase/thiol ester dehydrase-isomerase"/>
    <property type="match status" value="1"/>
</dbReference>